<dbReference type="EMBL" id="JAZGUE010000005">
    <property type="protein sequence ID" value="KAL2266835.1"/>
    <property type="molecule type" value="Genomic_DNA"/>
</dbReference>
<dbReference type="InterPro" id="IPR046341">
    <property type="entry name" value="SET_dom_sf"/>
</dbReference>
<gene>
    <name evidence="2" type="ORF">VTJ83DRAFT_6187</name>
</gene>
<reference evidence="2 3" key="1">
    <citation type="journal article" date="2024" name="Commun. Biol.">
        <title>Comparative genomic analysis of thermophilic fungi reveals convergent evolutionary adaptations and gene losses.</title>
        <authorList>
            <person name="Steindorff A.S."/>
            <person name="Aguilar-Pontes M.V."/>
            <person name="Robinson A.J."/>
            <person name="Andreopoulos B."/>
            <person name="LaButti K."/>
            <person name="Kuo A."/>
            <person name="Mondo S."/>
            <person name="Riley R."/>
            <person name="Otillar R."/>
            <person name="Haridas S."/>
            <person name="Lipzen A."/>
            <person name="Grimwood J."/>
            <person name="Schmutz J."/>
            <person name="Clum A."/>
            <person name="Reid I.D."/>
            <person name="Moisan M.C."/>
            <person name="Butler G."/>
            <person name="Nguyen T.T.M."/>
            <person name="Dewar K."/>
            <person name="Conant G."/>
            <person name="Drula E."/>
            <person name="Henrissat B."/>
            <person name="Hansel C."/>
            <person name="Singer S."/>
            <person name="Hutchinson M.I."/>
            <person name="de Vries R.P."/>
            <person name="Natvig D.O."/>
            <person name="Powell A.J."/>
            <person name="Tsang A."/>
            <person name="Grigoriev I.V."/>
        </authorList>
    </citation>
    <scope>NUCLEOTIDE SEQUENCE [LARGE SCALE GENOMIC DNA]</scope>
    <source>
        <strain evidence="2 3">ATCC 22073</strain>
    </source>
</reference>
<dbReference type="InterPro" id="IPR044432">
    <property type="entry name" value="Set10/Efm1_SET"/>
</dbReference>
<protein>
    <recommendedName>
        <fullName evidence="4">SET domain-containing protein</fullName>
    </recommendedName>
</protein>
<feature type="region of interest" description="Disordered" evidence="1">
    <location>
        <begin position="460"/>
        <end position="488"/>
    </location>
</feature>
<dbReference type="PANTHER" id="PTHR13271:SF146">
    <property type="entry name" value="SET DOMAIN-CONTAINING PROTEIN"/>
    <property type="match status" value="1"/>
</dbReference>
<name>A0ABR4D9Q6_9PEZI</name>
<evidence type="ECO:0008006" key="4">
    <source>
        <dbReference type="Google" id="ProtNLM"/>
    </source>
</evidence>
<proteinExistence type="predicted"/>
<sequence>MNQHDKARFDVLVEWSRKRGAELHPSLEIYHDNVTGYSLRVNPSLSSSLGPEFVAVTCPLSTTLSFLNALIDGPLDFSSGSSSQSSNAAFPPRFMQSSPPHVIGRFFLIREYLKGKQSFWWPYLATLPAPDHIAAWAPPSFWPEDDVVYLDGTNAGIAIAEIQANIKQEFKHARKVLKEENWPGYSDYTQLLYKWAYSIFTSRSFRPSLILSSAVEQRITAILPHGCRIDDFSILQPLFDIANHSPTARHTWDTIPTVGGSGEACRLICHDPYQPGEQVFNNYGSDKTNSELLLAYSFILPESDALHNDYVHVRKRGPASDADRDRCDGTSGRQQQQKTDFLISLRPITHPSSLAAHARLRLAALTQPPSSASSSPFSMLKYFTHFEPALIDDLVSAVATPEEKVALHKWTAASRDADCTDAMDPPPELAGLVDRARGILITKLQTELLRLRSICVQGNEDESEEGDAAVESSSEDDDEEVVLPSPGNRNQALAVEYRRQCERVLRRALGVLKWE</sequence>
<feature type="compositionally biased region" description="Acidic residues" evidence="1">
    <location>
        <begin position="460"/>
        <end position="481"/>
    </location>
</feature>
<dbReference type="PANTHER" id="PTHR13271">
    <property type="entry name" value="UNCHARACTERIZED PUTATIVE METHYLTRANSFERASE"/>
    <property type="match status" value="1"/>
</dbReference>
<dbReference type="RefSeq" id="XP_070865562.1">
    <property type="nucleotide sequence ID" value="XM_071012870.1"/>
</dbReference>
<comment type="caution">
    <text evidence="2">The sequence shown here is derived from an EMBL/GenBank/DDBJ whole genome shotgun (WGS) entry which is preliminary data.</text>
</comment>
<evidence type="ECO:0000256" key="1">
    <source>
        <dbReference type="SAM" id="MobiDB-lite"/>
    </source>
</evidence>
<keyword evidence="3" id="KW-1185">Reference proteome</keyword>
<dbReference type="Proteomes" id="UP001600064">
    <property type="component" value="Unassembled WGS sequence"/>
</dbReference>
<dbReference type="CDD" id="cd19180">
    <property type="entry name" value="SET_SpSET10-like"/>
    <property type="match status" value="1"/>
</dbReference>
<organism evidence="2 3">
    <name type="scientific">Remersonia thermophila</name>
    <dbReference type="NCBI Taxonomy" id="72144"/>
    <lineage>
        <taxon>Eukaryota</taxon>
        <taxon>Fungi</taxon>
        <taxon>Dikarya</taxon>
        <taxon>Ascomycota</taxon>
        <taxon>Pezizomycotina</taxon>
        <taxon>Sordariomycetes</taxon>
        <taxon>Sordariomycetidae</taxon>
        <taxon>Sordariales</taxon>
        <taxon>Sordariales incertae sedis</taxon>
        <taxon>Remersonia</taxon>
    </lineage>
</organism>
<dbReference type="InterPro" id="IPR050600">
    <property type="entry name" value="SETD3_SETD6_MTase"/>
</dbReference>
<dbReference type="SUPFAM" id="SSF82199">
    <property type="entry name" value="SET domain"/>
    <property type="match status" value="1"/>
</dbReference>
<dbReference type="Gene3D" id="3.90.1410.10">
    <property type="entry name" value="set domain protein methyltransferase, domain 1"/>
    <property type="match status" value="1"/>
</dbReference>
<feature type="region of interest" description="Disordered" evidence="1">
    <location>
        <begin position="317"/>
        <end position="338"/>
    </location>
</feature>
<accession>A0ABR4D9Q6</accession>
<evidence type="ECO:0000313" key="3">
    <source>
        <dbReference type="Proteomes" id="UP001600064"/>
    </source>
</evidence>
<evidence type="ECO:0000313" key="2">
    <source>
        <dbReference type="EMBL" id="KAL2266835.1"/>
    </source>
</evidence>
<dbReference type="GeneID" id="98127514"/>